<evidence type="ECO:0000313" key="3">
    <source>
        <dbReference type="EMBL" id="KAF5344849.1"/>
    </source>
</evidence>
<evidence type="ECO:0000259" key="2">
    <source>
        <dbReference type="SMART" id="SM00739"/>
    </source>
</evidence>
<dbReference type="GO" id="GO:0006357">
    <property type="term" value="P:regulation of transcription by RNA polymerase II"/>
    <property type="evidence" value="ECO:0007669"/>
    <property type="project" value="InterPro"/>
</dbReference>
<feature type="domain" description="KOW" evidence="2">
    <location>
        <begin position="620"/>
        <end position="647"/>
    </location>
</feature>
<feature type="compositionally biased region" description="Basic and acidic residues" evidence="1">
    <location>
        <begin position="705"/>
        <end position="716"/>
    </location>
</feature>
<feature type="domain" description="KOW" evidence="2">
    <location>
        <begin position="537"/>
        <end position="564"/>
    </location>
</feature>
<sequence length="934" mass="104415">MSSSTSNDSTNTSSTKINFSISEETRNTTTSHHLEGEALNLDGTLKEAWQITWFNDPDDEEPIHNLTPPPASSSQPEGEPLNDNGYSDLSLGPDGDQLTSTSGPSRRRPKLVAHRSRKRAHGFLDIEAEADDCDDAEEEEDVIEDNDAFIVHDQDLVEDASQFPRRGLEDEFDSFGLPDSLYEKYVRRVEEQKARRATLISSGDEETTLSQGSKCGYIQDPLPPREGDWETWEVPVNVGIEDKTVYQLLRRVEAGMHCRNEPPRSAFSAPGIMGRIFVEAYQWSDVALLCRGIYGVRWWETRSIASLDGMSYLNHPPSLFTPKPGTWIRLKYRPYRNDLAYVLRASRQFGMELDVVLVPRIRYTLEDENDVPPSKRARRTHISSIPPAQLFDPREAAKKSGKQAVKVPDPRKYPSLARNPTLVPLSSHFYSGRLFDSSGFLLRTIGPSLYHHVAIYPTVAELRPFLSCLSIPHDIRLRVLRSASARELKEGDAVKVLATTYAGSIGIVEGFGETHTYVRLLDIPARIQVHSHLLRHHFKTGDRVRVKAGNNCGYQGYIMDVDDKEGSAAVCDPQVSFDHIIADIHHLEFIPNALQFGKPPPPPPGLTLKLADLVGKPDYSHLERHPVVVIRGPLKGLAGIIISMSMTGVASVEMQSSYMQGRGLQQVKRQDLAYEVQKNEWYKFDDKDSLGVTTKPIQNIFALLRARDPGESRSKTPEPSPADVDNRSGNSPLWDPMAPYPGLDTLRNNSYPDDPSTWCTIPGFEPSEHDRDSNPWNVAPKLPQATQPSQAPSPPPQSQVQGPLQIPQDFWLMQLPYREKFGRLRIAVDSKSSFENGAYDGKQGVYKGIDGVSANVHFHHVGKTLSVPYQFVVSVPPARKGQLVHCLESGKCFGNRYQVLEYRDDRCDLTTHRGGNKGKWLHSVSTHLLAAASD</sequence>
<name>A0A8H5FPZ3_9AGAR</name>
<feature type="compositionally biased region" description="Polar residues" evidence="1">
    <location>
        <begin position="16"/>
        <end position="31"/>
    </location>
</feature>
<dbReference type="InterPro" id="IPR036735">
    <property type="entry name" value="NGN_dom_sf"/>
</dbReference>
<dbReference type="Gene3D" id="3.30.70.940">
    <property type="entry name" value="NusG, N-terminal domain"/>
    <property type="match status" value="1"/>
</dbReference>
<dbReference type="OrthoDB" id="3048815at2759"/>
<evidence type="ECO:0000256" key="1">
    <source>
        <dbReference type="SAM" id="MobiDB-lite"/>
    </source>
</evidence>
<feature type="compositionally biased region" description="Low complexity" evidence="1">
    <location>
        <begin position="1"/>
        <end position="15"/>
    </location>
</feature>
<dbReference type="PANTHER" id="PTHR11125:SF7">
    <property type="entry name" value="TRANSCRIPTION ELONGATION FACTOR SPT5"/>
    <property type="match status" value="1"/>
</dbReference>
<feature type="region of interest" description="Disordered" evidence="1">
    <location>
        <begin position="1"/>
        <end position="116"/>
    </location>
</feature>
<dbReference type="Proteomes" id="UP000559027">
    <property type="component" value="Unassembled WGS sequence"/>
</dbReference>
<dbReference type="SMART" id="SM00739">
    <property type="entry name" value="KOW"/>
    <property type="match status" value="3"/>
</dbReference>
<organism evidence="3 4">
    <name type="scientific">Leucocoprinus leucothites</name>
    <dbReference type="NCBI Taxonomy" id="201217"/>
    <lineage>
        <taxon>Eukaryota</taxon>
        <taxon>Fungi</taxon>
        <taxon>Dikarya</taxon>
        <taxon>Basidiomycota</taxon>
        <taxon>Agaricomycotina</taxon>
        <taxon>Agaricomycetes</taxon>
        <taxon>Agaricomycetidae</taxon>
        <taxon>Agaricales</taxon>
        <taxon>Agaricineae</taxon>
        <taxon>Agaricaceae</taxon>
        <taxon>Leucocoprinus</taxon>
    </lineage>
</organism>
<dbReference type="InterPro" id="IPR039659">
    <property type="entry name" value="SPT5"/>
</dbReference>
<comment type="caution">
    <text evidence="3">The sequence shown here is derived from an EMBL/GenBank/DDBJ whole genome shotgun (WGS) entry which is preliminary data.</text>
</comment>
<dbReference type="GO" id="GO:0032044">
    <property type="term" value="C:DSIF complex"/>
    <property type="evidence" value="ECO:0007669"/>
    <property type="project" value="TreeGrafter"/>
</dbReference>
<dbReference type="AlphaFoldDB" id="A0A8H5FPZ3"/>
<protein>
    <recommendedName>
        <fullName evidence="2">KOW domain-containing protein</fullName>
    </recommendedName>
</protein>
<dbReference type="PANTHER" id="PTHR11125">
    <property type="entry name" value="SUPPRESSOR OF TY 5"/>
    <property type="match status" value="1"/>
</dbReference>
<dbReference type="EMBL" id="JAACJO010000055">
    <property type="protein sequence ID" value="KAF5344849.1"/>
    <property type="molecule type" value="Genomic_DNA"/>
</dbReference>
<dbReference type="GO" id="GO:0003729">
    <property type="term" value="F:mRNA binding"/>
    <property type="evidence" value="ECO:0007669"/>
    <property type="project" value="TreeGrafter"/>
</dbReference>
<dbReference type="GO" id="GO:0006368">
    <property type="term" value="P:transcription elongation by RNA polymerase II"/>
    <property type="evidence" value="ECO:0007669"/>
    <property type="project" value="TreeGrafter"/>
</dbReference>
<gene>
    <name evidence="3" type="ORF">D9756_011186</name>
</gene>
<keyword evidence="4" id="KW-1185">Reference proteome</keyword>
<feature type="region of interest" description="Disordered" evidence="1">
    <location>
        <begin position="705"/>
        <end position="802"/>
    </location>
</feature>
<dbReference type="InterPro" id="IPR005824">
    <property type="entry name" value="KOW"/>
</dbReference>
<accession>A0A8H5FPZ3</accession>
<proteinExistence type="predicted"/>
<dbReference type="GO" id="GO:0032784">
    <property type="term" value="P:regulation of DNA-templated transcription elongation"/>
    <property type="evidence" value="ECO:0007669"/>
    <property type="project" value="InterPro"/>
</dbReference>
<reference evidence="3 4" key="1">
    <citation type="journal article" date="2020" name="ISME J.">
        <title>Uncovering the hidden diversity of litter-decomposition mechanisms in mushroom-forming fungi.</title>
        <authorList>
            <person name="Floudas D."/>
            <person name="Bentzer J."/>
            <person name="Ahren D."/>
            <person name="Johansson T."/>
            <person name="Persson P."/>
            <person name="Tunlid A."/>
        </authorList>
    </citation>
    <scope>NUCLEOTIDE SEQUENCE [LARGE SCALE GENOMIC DNA]</scope>
    <source>
        <strain evidence="3 4">CBS 146.42</strain>
    </source>
</reference>
<feature type="compositionally biased region" description="Basic residues" evidence="1">
    <location>
        <begin position="105"/>
        <end position="116"/>
    </location>
</feature>
<evidence type="ECO:0000313" key="4">
    <source>
        <dbReference type="Proteomes" id="UP000559027"/>
    </source>
</evidence>
<feature type="domain" description="KOW" evidence="2">
    <location>
        <begin position="487"/>
        <end position="514"/>
    </location>
</feature>